<dbReference type="Pfam" id="PF00071">
    <property type="entry name" value="Ras"/>
    <property type="match status" value="1"/>
</dbReference>
<keyword evidence="2" id="KW-0342">GTP-binding</keyword>
<dbReference type="EMBL" id="MU839831">
    <property type="protein sequence ID" value="KAK1757184.1"/>
    <property type="molecule type" value="Genomic_DNA"/>
</dbReference>
<feature type="domain" description="Azaphilone pigments biosynthesis cluster protein L N-terminal" evidence="4">
    <location>
        <begin position="1"/>
        <end position="144"/>
    </location>
</feature>
<dbReference type="InterPro" id="IPR027417">
    <property type="entry name" value="P-loop_NTPase"/>
</dbReference>
<gene>
    <name evidence="5" type="ORF">QBC47DRAFT_378573</name>
</gene>
<proteinExistence type="predicted"/>
<dbReference type="SMART" id="SM00174">
    <property type="entry name" value="RHO"/>
    <property type="match status" value="1"/>
</dbReference>
<dbReference type="InterPro" id="IPR001806">
    <property type="entry name" value="Small_GTPase"/>
</dbReference>
<dbReference type="SMART" id="SM00175">
    <property type="entry name" value="RAB"/>
    <property type="match status" value="1"/>
</dbReference>
<accession>A0AAJ0FD35</accession>
<protein>
    <recommendedName>
        <fullName evidence="4">Azaphilone pigments biosynthesis cluster protein L N-terminal domain-containing protein</fullName>
    </recommendedName>
</protein>
<evidence type="ECO:0000313" key="5">
    <source>
        <dbReference type="EMBL" id="KAK1757184.1"/>
    </source>
</evidence>
<feature type="region of interest" description="Disordered" evidence="3">
    <location>
        <begin position="481"/>
        <end position="530"/>
    </location>
</feature>
<dbReference type="InterPro" id="IPR031348">
    <property type="entry name" value="PigL_N"/>
</dbReference>
<dbReference type="PROSITE" id="PS51419">
    <property type="entry name" value="RAB"/>
    <property type="match status" value="1"/>
</dbReference>
<evidence type="ECO:0000256" key="2">
    <source>
        <dbReference type="ARBA" id="ARBA00023134"/>
    </source>
</evidence>
<feature type="compositionally biased region" description="Polar residues" evidence="3">
    <location>
        <begin position="228"/>
        <end position="245"/>
    </location>
</feature>
<keyword evidence="1" id="KW-0547">Nucleotide-binding</keyword>
<evidence type="ECO:0000256" key="1">
    <source>
        <dbReference type="ARBA" id="ARBA00022741"/>
    </source>
</evidence>
<dbReference type="PRINTS" id="PR00449">
    <property type="entry name" value="RASTRNSFRMNG"/>
</dbReference>
<dbReference type="GO" id="GO:0003924">
    <property type="term" value="F:GTPase activity"/>
    <property type="evidence" value="ECO:0007669"/>
    <property type="project" value="InterPro"/>
</dbReference>
<dbReference type="AlphaFoldDB" id="A0AAJ0FD35"/>
<dbReference type="Pfam" id="PF17111">
    <property type="entry name" value="PigL_N"/>
    <property type="match status" value="1"/>
</dbReference>
<feature type="compositionally biased region" description="Polar residues" evidence="3">
    <location>
        <begin position="255"/>
        <end position="264"/>
    </location>
</feature>
<feature type="compositionally biased region" description="Basic and acidic residues" evidence="3">
    <location>
        <begin position="485"/>
        <end position="494"/>
    </location>
</feature>
<dbReference type="Proteomes" id="UP001239445">
    <property type="component" value="Unassembled WGS sequence"/>
</dbReference>
<dbReference type="Gene3D" id="3.40.50.300">
    <property type="entry name" value="P-loop containing nucleotide triphosphate hydrolases"/>
    <property type="match status" value="1"/>
</dbReference>
<dbReference type="PANTHER" id="PTHR24072">
    <property type="entry name" value="RHO FAMILY GTPASE"/>
    <property type="match status" value="1"/>
</dbReference>
<dbReference type="InterPro" id="IPR003578">
    <property type="entry name" value="Small_GTPase_Rho"/>
</dbReference>
<organism evidence="5 6">
    <name type="scientific">Echria macrotheca</name>
    <dbReference type="NCBI Taxonomy" id="438768"/>
    <lineage>
        <taxon>Eukaryota</taxon>
        <taxon>Fungi</taxon>
        <taxon>Dikarya</taxon>
        <taxon>Ascomycota</taxon>
        <taxon>Pezizomycotina</taxon>
        <taxon>Sordariomycetes</taxon>
        <taxon>Sordariomycetidae</taxon>
        <taxon>Sordariales</taxon>
        <taxon>Schizotheciaceae</taxon>
        <taxon>Echria</taxon>
    </lineage>
</organism>
<evidence type="ECO:0000259" key="4">
    <source>
        <dbReference type="Pfam" id="PF17111"/>
    </source>
</evidence>
<dbReference type="GO" id="GO:0005525">
    <property type="term" value="F:GTP binding"/>
    <property type="evidence" value="ECO:0007669"/>
    <property type="project" value="UniProtKB-KW"/>
</dbReference>
<dbReference type="GO" id="GO:0007264">
    <property type="term" value="P:small GTPase-mediated signal transduction"/>
    <property type="evidence" value="ECO:0007669"/>
    <property type="project" value="InterPro"/>
</dbReference>
<sequence>MDPLSITTACLTLLGTVGKTSLAVATFIRGCREARSDLTSISGELTQLELVLDLLKDDAAVSDDRVIPESLQMQVLSIINNCSAVVDRINAVLQKHSGKTGAAKWVAFGKSEVAGLRMSLEAHRGSLNLVLELVSVSLSKAIRDDVAVVRTDVHDIKQDTGHIPEIMAELTRLRAIVAGGEITTATRGQNFVLEQYLDSLTSYAETVCNDVVWDSDRSSHTHSRRSSLEQAGGSTSSSHTEQGQATAPLRDTGNEDNLSHQVPETQGAIPVPTAGPTADPSSSGDIREWFLAWRRAMMAGEEAMPTVLTKNATDARSAPADSSGAGLETKTPETGPTKLDLTAFSEEPDLADGRDFNPVTINEIEEREQAWREERVRQLRGTNYTPRQPDLADERDFNPVTMNEIEEREQAWREERAKQLGTWEQADVYPLTAAKVEKTPRPKFDDMTKFKKRATAVKLEKRARGRFENLVKLEEQTAIKGTSADVDRHEKPSLDAEFTTNEEHADITTDPPQPRQPVQSGHSQSEPLELRMPLKIRQPNLTRRRRLVVIGDSSVGKSTLCKQFLNLVNNSSLAMGHSPKTVQFYDCTEHTVALEIDGISIVLNIFDYWPPRSDDHFPLNYPSGTHAVLICFGIDSSASLVSARTKWAPEVRKRRKDLPIFLVGLKRDRRDETITTTQQLKGNKLPPGALVIRDEALIVAGAIGAERYFEPSSLAGQGVIELFEEVIRFTLKPPEKPEPTEKPEPAKKQSRFKALLGRFDSRV</sequence>
<evidence type="ECO:0000313" key="6">
    <source>
        <dbReference type="Proteomes" id="UP001239445"/>
    </source>
</evidence>
<evidence type="ECO:0000256" key="3">
    <source>
        <dbReference type="SAM" id="MobiDB-lite"/>
    </source>
</evidence>
<feature type="region of interest" description="Disordered" evidence="3">
    <location>
        <begin position="312"/>
        <end position="340"/>
    </location>
</feature>
<comment type="caution">
    <text evidence="5">The sequence shown here is derived from an EMBL/GenBank/DDBJ whole genome shotgun (WGS) entry which is preliminary data.</text>
</comment>
<feature type="region of interest" description="Disordered" evidence="3">
    <location>
        <begin position="215"/>
        <end position="284"/>
    </location>
</feature>
<reference evidence="5" key="1">
    <citation type="submission" date="2023-06" db="EMBL/GenBank/DDBJ databases">
        <title>Genome-scale phylogeny and comparative genomics of the fungal order Sordariales.</title>
        <authorList>
            <consortium name="Lawrence Berkeley National Laboratory"/>
            <person name="Hensen N."/>
            <person name="Bonometti L."/>
            <person name="Westerberg I."/>
            <person name="Brannstrom I.O."/>
            <person name="Guillou S."/>
            <person name="Cros-Aarteil S."/>
            <person name="Calhoun S."/>
            <person name="Haridas S."/>
            <person name="Kuo A."/>
            <person name="Mondo S."/>
            <person name="Pangilinan J."/>
            <person name="Riley R."/>
            <person name="Labutti K."/>
            <person name="Andreopoulos B."/>
            <person name="Lipzen A."/>
            <person name="Chen C."/>
            <person name="Yanf M."/>
            <person name="Daum C."/>
            <person name="Ng V."/>
            <person name="Clum A."/>
            <person name="Steindorff A."/>
            <person name="Ohm R."/>
            <person name="Martin F."/>
            <person name="Silar P."/>
            <person name="Natvig D."/>
            <person name="Lalanne C."/>
            <person name="Gautier V."/>
            <person name="Ament-Velasquez S.L."/>
            <person name="Kruys A."/>
            <person name="Hutchinson M.I."/>
            <person name="Powell A.J."/>
            <person name="Barry K."/>
            <person name="Miller A.N."/>
            <person name="Grigoriev I.V."/>
            <person name="Debuchy R."/>
            <person name="Gladieux P."/>
            <person name="Thoren M.H."/>
            <person name="Johannesson H."/>
        </authorList>
    </citation>
    <scope>NUCLEOTIDE SEQUENCE</scope>
    <source>
        <strain evidence="5">PSN4</strain>
    </source>
</reference>
<dbReference type="SMART" id="SM00173">
    <property type="entry name" value="RAS"/>
    <property type="match status" value="1"/>
</dbReference>
<dbReference type="SUPFAM" id="SSF52540">
    <property type="entry name" value="P-loop containing nucleoside triphosphate hydrolases"/>
    <property type="match status" value="1"/>
</dbReference>
<name>A0AAJ0FD35_9PEZI</name>
<keyword evidence="6" id="KW-1185">Reference proteome</keyword>
<feature type="compositionally biased region" description="Polar residues" evidence="3">
    <location>
        <begin position="516"/>
        <end position="526"/>
    </location>
</feature>